<organism evidence="2 3">
    <name type="scientific">Coemansia guatemalensis</name>
    <dbReference type="NCBI Taxonomy" id="2761395"/>
    <lineage>
        <taxon>Eukaryota</taxon>
        <taxon>Fungi</taxon>
        <taxon>Fungi incertae sedis</taxon>
        <taxon>Zoopagomycota</taxon>
        <taxon>Kickxellomycotina</taxon>
        <taxon>Kickxellomycetes</taxon>
        <taxon>Kickxellales</taxon>
        <taxon>Kickxellaceae</taxon>
        <taxon>Coemansia</taxon>
    </lineage>
</organism>
<name>A0A9W8HWA5_9FUNG</name>
<gene>
    <name evidence="2" type="ORF">H4R20_002918</name>
</gene>
<evidence type="ECO:0000313" key="3">
    <source>
        <dbReference type="Proteomes" id="UP001140094"/>
    </source>
</evidence>
<feature type="region of interest" description="Disordered" evidence="1">
    <location>
        <begin position="179"/>
        <end position="204"/>
    </location>
</feature>
<feature type="region of interest" description="Disordered" evidence="1">
    <location>
        <begin position="118"/>
        <end position="144"/>
    </location>
</feature>
<feature type="region of interest" description="Disordered" evidence="1">
    <location>
        <begin position="1"/>
        <end position="52"/>
    </location>
</feature>
<evidence type="ECO:0000313" key="2">
    <source>
        <dbReference type="EMBL" id="KAJ2803385.1"/>
    </source>
</evidence>
<keyword evidence="3" id="KW-1185">Reference proteome</keyword>
<feature type="compositionally biased region" description="Low complexity" evidence="1">
    <location>
        <begin position="21"/>
        <end position="30"/>
    </location>
</feature>
<comment type="caution">
    <text evidence="2">The sequence shown here is derived from an EMBL/GenBank/DDBJ whole genome shotgun (WGS) entry which is preliminary data.</text>
</comment>
<proteinExistence type="predicted"/>
<feature type="compositionally biased region" description="Polar residues" evidence="1">
    <location>
        <begin position="190"/>
        <end position="202"/>
    </location>
</feature>
<protein>
    <submittedName>
        <fullName evidence="2">Uncharacterized protein</fullName>
    </submittedName>
</protein>
<evidence type="ECO:0000256" key="1">
    <source>
        <dbReference type="SAM" id="MobiDB-lite"/>
    </source>
</evidence>
<dbReference type="EMBL" id="JANBUO010000532">
    <property type="protein sequence ID" value="KAJ2803385.1"/>
    <property type="molecule type" value="Genomic_DNA"/>
</dbReference>
<dbReference type="Proteomes" id="UP001140094">
    <property type="component" value="Unassembled WGS sequence"/>
</dbReference>
<sequence length="577" mass="59325">MRCIASSHNNDAAADDDAADVDVVTDGNGAADDDDAAADGNDAAADGDDAATDVADSAVDDDVAAADDVGAADNDFGTADDDVGAAVNNVGATDGSDAADVNVAAEGHVAAEIDDGAAGINDGAAGVDDGTADNGGDTDTNYSAAGSDVVADGDADAQMALDNDPGATTASAGYSDDPTAFGNCADAPTASGNSADSPTAREQGSEVEILFTNSPAGFAVTSCGDQTVQDGFECLGPVSHCERVAHVMAPGSTQRGEDTLEPSDFSAQMIATDGSEASEHGHGGFSQMDDAIGDAADAEPTEMAHTHRDIWPLLDDGATGPAVIFSVCEAFSEKWPQYAATAPAIAHRPAVFDAVALAGFLHTNEVCATGILSALESLAQLVLKRGDLRLPPAQLALGVRTFQSLLLSLALLEVRNEQGSGYVLIETDARRCTSFRHTKCLETNLVTQHFSHPNSELYVATDSVIADMQGISNWCYSGEQVRISAMAAAILMDVKQYCTAVPPGPLVMNVSSDAFCEFITDYKFRQNQPFVKGHWCSYADFRGIQEALLAVIEGMLFHAPAPIFGSFADSQVAPGGG</sequence>
<dbReference type="AlphaFoldDB" id="A0A9W8HWA5"/>
<accession>A0A9W8HWA5</accession>
<reference evidence="2" key="1">
    <citation type="submission" date="2022-07" db="EMBL/GenBank/DDBJ databases">
        <title>Phylogenomic reconstructions and comparative analyses of Kickxellomycotina fungi.</title>
        <authorList>
            <person name="Reynolds N.K."/>
            <person name="Stajich J.E."/>
            <person name="Barry K."/>
            <person name="Grigoriev I.V."/>
            <person name="Crous P."/>
            <person name="Smith M.E."/>
        </authorList>
    </citation>
    <scope>NUCLEOTIDE SEQUENCE</scope>
    <source>
        <strain evidence="2">NRRL 1565</strain>
    </source>
</reference>